<dbReference type="EMBL" id="AUSU01010165">
    <property type="protein sequence ID" value="EPS57493.1"/>
    <property type="molecule type" value="Genomic_DNA"/>
</dbReference>
<sequence>MGTEWGLGRATPKWTGSPWGLRMSKRGPFDTHVRPLCCFHHVDASTSTENHPTSSLWPMQTFAFSPFRGEAPMLNQCIHGDGESEGESEGTAPETEGEAPKTHPQTPKYTNPAEVWRA</sequence>
<gene>
    <name evidence="2" type="ORF">M569_17324</name>
</gene>
<evidence type="ECO:0000313" key="3">
    <source>
        <dbReference type="Proteomes" id="UP000015453"/>
    </source>
</evidence>
<comment type="caution">
    <text evidence="2">The sequence shown here is derived from an EMBL/GenBank/DDBJ whole genome shotgun (WGS) entry which is preliminary data.</text>
</comment>
<dbReference type="AlphaFoldDB" id="S8D4C0"/>
<dbReference type="Proteomes" id="UP000015453">
    <property type="component" value="Unassembled WGS sequence"/>
</dbReference>
<accession>S8D4C0</accession>
<evidence type="ECO:0000313" key="2">
    <source>
        <dbReference type="EMBL" id="EPS57493.1"/>
    </source>
</evidence>
<evidence type="ECO:0000256" key="1">
    <source>
        <dbReference type="SAM" id="MobiDB-lite"/>
    </source>
</evidence>
<feature type="region of interest" description="Disordered" evidence="1">
    <location>
        <begin position="1"/>
        <end position="20"/>
    </location>
</feature>
<reference evidence="2 3" key="1">
    <citation type="journal article" date="2013" name="BMC Genomics">
        <title>The miniature genome of a carnivorous plant Genlisea aurea contains a low number of genes and short non-coding sequences.</title>
        <authorList>
            <person name="Leushkin E.V."/>
            <person name="Sutormin R.A."/>
            <person name="Nabieva E.R."/>
            <person name="Penin A.A."/>
            <person name="Kondrashov A.S."/>
            <person name="Logacheva M.D."/>
        </authorList>
    </citation>
    <scope>NUCLEOTIDE SEQUENCE [LARGE SCALE GENOMIC DNA]</scope>
</reference>
<proteinExistence type="predicted"/>
<organism evidence="2 3">
    <name type="scientific">Genlisea aurea</name>
    <dbReference type="NCBI Taxonomy" id="192259"/>
    <lineage>
        <taxon>Eukaryota</taxon>
        <taxon>Viridiplantae</taxon>
        <taxon>Streptophyta</taxon>
        <taxon>Embryophyta</taxon>
        <taxon>Tracheophyta</taxon>
        <taxon>Spermatophyta</taxon>
        <taxon>Magnoliopsida</taxon>
        <taxon>eudicotyledons</taxon>
        <taxon>Gunneridae</taxon>
        <taxon>Pentapetalae</taxon>
        <taxon>asterids</taxon>
        <taxon>lamiids</taxon>
        <taxon>Lamiales</taxon>
        <taxon>Lentibulariaceae</taxon>
        <taxon>Genlisea</taxon>
    </lineage>
</organism>
<protein>
    <submittedName>
        <fullName evidence="2">Uncharacterized protein</fullName>
    </submittedName>
</protein>
<feature type="region of interest" description="Disordered" evidence="1">
    <location>
        <begin position="73"/>
        <end position="118"/>
    </location>
</feature>
<keyword evidence="3" id="KW-1185">Reference proteome</keyword>
<name>S8D4C0_9LAMI</name>